<dbReference type="InterPro" id="IPR007419">
    <property type="entry name" value="BFD-like_2Fe2S-bd_dom"/>
</dbReference>
<feature type="domain" description="FAD/NAD(P)-binding" evidence="3">
    <location>
        <begin position="13"/>
        <end position="318"/>
    </location>
</feature>
<dbReference type="Gene3D" id="3.50.50.60">
    <property type="entry name" value="FAD/NAD(P)-binding domain"/>
    <property type="match status" value="2"/>
</dbReference>
<dbReference type="RefSeq" id="WP_234763793.1">
    <property type="nucleotide sequence ID" value="NZ_JAKEIP010000067.1"/>
</dbReference>
<feature type="domain" description="BFD-like [2Fe-2S]-binding" evidence="2">
    <location>
        <begin position="387"/>
        <end position="435"/>
    </location>
</feature>
<organism evidence="4 5">
    <name type="scientific">Streptomyces muensis</name>
    <dbReference type="NCBI Taxonomy" id="1077944"/>
    <lineage>
        <taxon>Bacteria</taxon>
        <taxon>Bacillati</taxon>
        <taxon>Actinomycetota</taxon>
        <taxon>Actinomycetes</taxon>
        <taxon>Kitasatosporales</taxon>
        <taxon>Streptomycetaceae</taxon>
        <taxon>Streptomyces</taxon>
    </lineage>
</organism>
<dbReference type="PIRSF" id="PIRSF037495">
    <property type="entry name" value="Opine_OX_OoxA/HcnB"/>
    <property type="match status" value="1"/>
</dbReference>
<dbReference type="PANTHER" id="PTHR42949:SF3">
    <property type="entry name" value="ANAEROBIC GLYCEROL-3-PHOSPHATE DEHYDROGENASE SUBUNIT B"/>
    <property type="match status" value="1"/>
</dbReference>
<name>A0A9X1PYS7_STRM4</name>
<dbReference type="InterPro" id="IPR023753">
    <property type="entry name" value="FAD/NAD-binding_dom"/>
</dbReference>
<dbReference type="InterPro" id="IPR036188">
    <property type="entry name" value="FAD/NAD-bd_sf"/>
</dbReference>
<gene>
    <name evidence="4" type="ORF">L0P92_18195</name>
</gene>
<dbReference type="Gene3D" id="1.10.10.1100">
    <property type="entry name" value="BFD-like [2Fe-2S]-binding domain"/>
    <property type="match status" value="1"/>
</dbReference>
<evidence type="ECO:0000259" key="2">
    <source>
        <dbReference type="Pfam" id="PF04324"/>
    </source>
</evidence>
<proteinExistence type="predicted"/>
<dbReference type="InterPro" id="IPR051691">
    <property type="entry name" value="Metab_Enz_Cyan_OpOx_G3PDH"/>
</dbReference>
<dbReference type="Pfam" id="PF04324">
    <property type="entry name" value="Fer2_BFD"/>
    <property type="match status" value="1"/>
</dbReference>
<protein>
    <submittedName>
        <fullName evidence="4">FAD-dependent oxidoreductase</fullName>
    </submittedName>
</protein>
<evidence type="ECO:0000256" key="1">
    <source>
        <dbReference type="ARBA" id="ARBA00023002"/>
    </source>
</evidence>
<dbReference type="PRINTS" id="PR00368">
    <property type="entry name" value="FADPNR"/>
</dbReference>
<accession>A0A9X1PYS7</accession>
<dbReference type="GO" id="GO:0016491">
    <property type="term" value="F:oxidoreductase activity"/>
    <property type="evidence" value="ECO:0007669"/>
    <property type="project" value="UniProtKB-KW"/>
</dbReference>
<keyword evidence="1" id="KW-0560">Oxidoreductase</keyword>
<sequence>MTTSRAERAGDPYDIAVLGAGPAGLSAAVTAAAQGSRTVLIDAGARPGGQYWRHRDGDDGALHHDWSQFRRLQRESAAHPLLDRRFGHSIWHVERTEEGFTVHSTCDDEPRAVRSRTVIVATGAYDRQLPFPGWTTPGVFTAGAVQALLKGQGVLAGKRVAVAGTGPFLLPVAAGLAEAGATVVGVFEAGLPTAFGRHPVAVLRNLPKLAEGADYLSTLLKHRVPYRTRTTVVAAHGTDNVTGATVARLDDQWRIVPGSAREIDCDTVAVGYGFTPQTEIPLQLGCEMALDADGSLVARVDSRQRGTADGVYVAGEACGVGGAQLSMVEGELAGLHASYATNGSRVDRRRLARLLRRRAAQRSFAAAMHQAYPVPDGWQSWLDEDTLVCRCEEVTAGTVRAAVGDLGASDPRAVKLYARPGMGLCQGRVCGYATACLVARADDRRPTADDLRGMAARPVAQPLTLGALAAGSDDNSA</sequence>
<dbReference type="Pfam" id="PF07992">
    <property type="entry name" value="Pyr_redox_2"/>
    <property type="match status" value="1"/>
</dbReference>
<keyword evidence="5" id="KW-1185">Reference proteome</keyword>
<dbReference type="InterPro" id="IPR017224">
    <property type="entry name" value="Opine_Oxase_asu/HCN_bsu"/>
</dbReference>
<dbReference type="SUPFAM" id="SSF51905">
    <property type="entry name" value="FAD/NAD(P)-binding domain"/>
    <property type="match status" value="1"/>
</dbReference>
<dbReference type="Proteomes" id="UP001139384">
    <property type="component" value="Unassembled WGS sequence"/>
</dbReference>
<dbReference type="EMBL" id="JAKEIP010000067">
    <property type="protein sequence ID" value="MCF1595493.1"/>
    <property type="molecule type" value="Genomic_DNA"/>
</dbReference>
<evidence type="ECO:0000313" key="4">
    <source>
        <dbReference type="EMBL" id="MCF1595493.1"/>
    </source>
</evidence>
<dbReference type="AlphaFoldDB" id="A0A9X1PYS7"/>
<dbReference type="PRINTS" id="PR00469">
    <property type="entry name" value="PNDRDTASEII"/>
</dbReference>
<evidence type="ECO:0000313" key="5">
    <source>
        <dbReference type="Proteomes" id="UP001139384"/>
    </source>
</evidence>
<comment type="caution">
    <text evidence="4">The sequence shown here is derived from an EMBL/GenBank/DDBJ whole genome shotgun (WGS) entry which is preliminary data.</text>
</comment>
<dbReference type="PANTHER" id="PTHR42949">
    <property type="entry name" value="ANAEROBIC GLYCEROL-3-PHOSPHATE DEHYDROGENASE SUBUNIT B"/>
    <property type="match status" value="1"/>
</dbReference>
<reference evidence="4" key="1">
    <citation type="submission" date="2022-01" db="EMBL/GenBank/DDBJ databases">
        <title>Draft Genome Sequences of Seven Type Strains of the Genus Streptomyces.</title>
        <authorList>
            <person name="Aziz S."/>
            <person name="Coretto E."/>
            <person name="Chronakova A."/>
            <person name="Sproer C."/>
            <person name="Huber K."/>
            <person name="Nouioui I."/>
            <person name="Gross H."/>
        </authorList>
    </citation>
    <scope>NUCLEOTIDE SEQUENCE</scope>
    <source>
        <strain evidence="4">DSM 103493</strain>
    </source>
</reference>
<dbReference type="CDD" id="cd19946">
    <property type="entry name" value="GlpA-like_Fer2_BFD-like"/>
    <property type="match status" value="1"/>
</dbReference>
<dbReference type="InterPro" id="IPR041854">
    <property type="entry name" value="BFD-like_2Fe2S-bd_dom_sf"/>
</dbReference>
<evidence type="ECO:0000259" key="3">
    <source>
        <dbReference type="Pfam" id="PF07992"/>
    </source>
</evidence>